<evidence type="ECO:0000313" key="2">
    <source>
        <dbReference type="Proteomes" id="UP000499080"/>
    </source>
</evidence>
<organism evidence="1 2">
    <name type="scientific">Araneus ventricosus</name>
    <name type="common">Orbweaver spider</name>
    <name type="synonym">Epeira ventricosa</name>
    <dbReference type="NCBI Taxonomy" id="182803"/>
    <lineage>
        <taxon>Eukaryota</taxon>
        <taxon>Metazoa</taxon>
        <taxon>Ecdysozoa</taxon>
        <taxon>Arthropoda</taxon>
        <taxon>Chelicerata</taxon>
        <taxon>Arachnida</taxon>
        <taxon>Araneae</taxon>
        <taxon>Araneomorphae</taxon>
        <taxon>Entelegynae</taxon>
        <taxon>Araneoidea</taxon>
        <taxon>Araneidae</taxon>
        <taxon>Araneus</taxon>
    </lineage>
</organism>
<dbReference type="EMBL" id="BGPR01017826">
    <property type="protein sequence ID" value="GBN77395.1"/>
    <property type="molecule type" value="Genomic_DNA"/>
</dbReference>
<keyword evidence="2" id="KW-1185">Reference proteome</keyword>
<protein>
    <submittedName>
        <fullName evidence="1">Uncharacterized protein</fullName>
    </submittedName>
</protein>
<accession>A0A4Y2RR71</accession>
<gene>
    <name evidence="1" type="ORF">AVEN_189815_1</name>
</gene>
<sequence length="110" mass="12531">MPAIFTKIYVKYCAQETKTSIKVANPCQLSVKRGDPKSFSSSLLSGEDLVPFMTKSLLQNVSSDDLNSHDLLSQCHVELLHFAGQKQFPHDFRRYPMAFGTSVHIFLYRF</sequence>
<comment type="caution">
    <text evidence="1">The sequence shown here is derived from an EMBL/GenBank/DDBJ whole genome shotgun (WGS) entry which is preliminary data.</text>
</comment>
<evidence type="ECO:0000313" key="1">
    <source>
        <dbReference type="EMBL" id="GBN77395.1"/>
    </source>
</evidence>
<dbReference type="Proteomes" id="UP000499080">
    <property type="component" value="Unassembled WGS sequence"/>
</dbReference>
<name>A0A4Y2RR71_ARAVE</name>
<proteinExistence type="predicted"/>
<reference evidence="1 2" key="1">
    <citation type="journal article" date="2019" name="Sci. Rep.">
        <title>Orb-weaving spider Araneus ventricosus genome elucidates the spidroin gene catalogue.</title>
        <authorList>
            <person name="Kono N."/>
            <person name="Nakamura H."/>
            <person name="Ohtoshi R."/>
            <person name="Moran D.A.P."/>
            <person name="Shinohara A."/>
            <person name="Yoshida Y."/>
            <person name="Fujiwara M."/>
            <person name="Mori M."/>
            <person name="Tomita M."/>
            <person name="Arakawa K."/>
        </authorList>
    </citation>
    <scope>NUCLEOTIDE SEQUENCE [LARGE SCALE GENOMIC DNA]</scope>
</reference>
<dbReference type="AlphaFoldDB" id="A0A4Y2RR71"/>